<dbReference type="Proteomes" id="UP000504637">
    <property type="component" value="Unplaced"/>
</dbReference>
<name>A0A6J3M584_9PEZI</name>
<dbReference type="GeneID" id="54366080"/>
<gene>
    <name evidence="2" type="ORF">K489DRAFT_425101</name>
</gene>
<evidence type="ECO:0000313" key="1">
    <source>
        <dbReference type="Proteomes" id="UP000504637"/>
    </source>
</evidence>
<proteinExistence type="predicted"/>
<reference evidence="2" key="1">
    <citation type="submission" date="2020-01" db="EMBL/GenBank/DDBJ databases">
        <authorList>
            <consortium name="DOE Joint Genome Institute"/>
            <person name="Haridas S."/>
            <person name="Albert R."/>
            <person name="Binder M."/>
            <person name="Bloem J."/>
            <person name="Labutti K."/>
            <person name="Salamov A."/>
            <person name="Andreopoulos B."/>
            <person name="Baker S.E."/>
            <person name="Barry K."/>
            <person name="Bills G."/>
            <person name="Bluhm B.H."/>
            <person name="Cannon C."/>
            <person name="Castanera R."/>
            <person name="Culley D.E."/>
            <person name="Daum C."/>
            <person name="Ezra D."/>
            <person name="Gonzalez J.B."/>
            <person name="Henrissat B."/>
            <person name="Kuo A."/>
            <person name="Liang C."/>
            <person name="Lipzen A."/>
            <person name="Lutzoni F."/>
            <person name="Magnuson J."/>
            <person name="Mondo S."/>
            <person name="Nolan M."/>
            <person name="Ohm R."/>
            <person name="Pangilinan J."/>
            <person name="Park H.-J."/>
            <person name="Ramirez L."/>
            <person name="Alfaro M."/>
            <person name="Sun H."/>
            <person name="Tritt A."/>
            <person name="Yoshinaga Y."/>
            <person name="Zwiers L.-H."/>
            <person name="Turgeon B.G."/>
            <person name="Goodwin S.B."/>
            <person name="Spatafora J.W."/>
            <person name="Crous P.W."/>
            <person name="Grigoriev I.V."/>
        </authorList>
    </citation>
    <scope>NUCLEOTIDE SEQUENCE</scope>
    <source>
        <strain evidence="2">CBS 342.82</strain>
    </source>
</reference>
<sequence>MKGCKFSSGKFSSARPGTSIVSLPLGSIVQKTIRDSTYIILLVWDVVFHRDIYFPKESTPQWEPDTSDQVASTHKCEEVARSLQHQNVPSKAESPPLRHQSIEVIAADQSLRIKMIERRKKTNKLALFAGKISRNSAHHGLARDRHCKIFNRVDHEAATVHNFMSQPLRSACVNYETSTHLMYVDGGHKTLPNFHKMTRINLPFPEPKPKCNPMTTVDTQTVETDSLTSILLTDRARGPSIEALSHRPQPSQRAERLLQLQRASRNVLDSRFCR</sequence>
<protein>
    <submittedName>
        <fullName evidence="2">Uncharacterized protein</fullName>
    </submittedName>
</protein>
<keyword evidence="1" id="KW-1185">Reference proteome</keyword>
<evidence type="ECO:0000313" key="2">
    <source>
        <dbReference type="RefSeq" id="XP_033460246.1"/>
    </source>
</evidence>
<dbReference type="RefSeq" id="XP_033460246.1">
    <property type="nucleotide sequence ID" value="XM_033608280.1"/>
</dbReference>
<dbReference type="AlphaFoldDB" id="A0A6J3M584"/>
<organism evidence="2">
    <name type="scientific">Dissoconium aciculare CBS 342.82</name>
    <dbReference type="NCBI Taxonomy" id="1314786"/>
    <lineage>
        <taxon>Eukaryota</taxon>
        <taxon>Fungi</taxon>
        <taxon>Dikarya</taxon>
        <taxon>Ascomycota</taxon>
        <taxon>Pezizomycotina</taxon>
        <taxon>Dothideomycetes</taxon>
        <taxon>Dothideomycetidae</taxon>
        <taxon>Mycosphaerellales</taxon>
        <taxon>Dissoconiaceae</taxon>
        <taxon>Dissoconium</taxon>
    </lineage>
</organism>
<accession>A0A6J3M584</accession>
<reference evidence="2" key="2">
    <citation type="submission" date="2020-04" db="EMBL/GenBank/DDBJ databases">
        <authorList>
            <consortium name="NCBI Genome Project"/>
        </authorList>
    </citation>
    <scope>NUCLEOTIDE SEQUENCE</scope>
    <source>
        <strain evidence="2">CBS 342.82</strain>
    </source>
</reference>
<reference evidence="2" key="3">
    <citation type="submission" date="2025-08" db="UniProtKB">
        <authorList>
            <consortium name="RefSeq"/>
        </authorList>
    </citation>
    <scope>IDENTIFICATION</scope>
    <source>
        <strain evidence="2">CBS 342.82</strain>
    </source>
</reference>